<accession>A0A5B0PBE6</accession>
<gene>
    <name evidence="1" type="ORF">PGT21_034792</name>
</gene>
<dbReference type="AlphaFoldDB" id="A0A5B0PBE6"/>
<name>A0A5B0PBE6_PUCGR</name>
<reference evidence="1 2" key="1">
    <citation type="submission" date="2019-05" db="EMBL/GenBank/DDBJ databases">
        <title>Emergence of the Ug99 lineage of the wheat stem rust pathogen through somatic hybridization.</title>
        <authorList>
            <person name="Li F."/>
            <person name="Upadhyaya N.M."/>
            <person name="Sperschneider J."/>
            <person name="Matny O."/>
            <person name="Nguyen-Phuc H."/>
            <person name="Mago R."/>
            <person name="Raley C."/>
            <person name="Miller M.E."/>
            <person name="Silverstein K.A.T."/>
            <person name="Henningsen E."/>
            <person name="Hirsch C.D."/>
            <person name="Visser B."/>
            <person name="Pretorius Z.A."/>
            <person name="Steffenson B.J."/>
            <person name="Schwessinger B."/>
            <person name="Dodds P.N."/>
            <person name="Figueroa M."/>
        </authorList>
    </citation>
    <scope>NUCLEOTIDE SEQUENCE [LARGE SCALE GENOMIC DNA]</scope>
    <source>
        <strain evidence="1">21-0</strain>
    </source>
</reference>
<proteinExistence type="predicted"/>
<keyword evidence="2" id="KW-1185">Reference proteome</keyword>
<comment type="caution">
    <text evidence="1">The sequence shown here is derived from an EMBL/GenBank/DDBJ whole genome shotgun (WGS) entry which is preliminary data.</text>
</comment>
<dbReference type="EMBL" id="VSWC01000066">
    <property type="protein sequence ID" value="KAA1098403.1"/>
    <property type="molecule type" value="Genomic_DNA"/>
</dbReference>
<organism evidence="1 2">
    <name type="scientific">Puccinia graminis f. sp. tritici</name>
    <dbReference type="NCBI Taxonomy" id="56615"/>
    <lineage>
        <taxon>Eukaryota</taxon>
        <taxon>Fungi</taxon>
        <taxon>Dikarya</taxon>
        <taxon>Basidiomycota</taxon>
        <taxon>Pucciniomycotina</taxon>
        <taxon>Pucciniomycetes</taxon>
        <taxon>Pucciniales</taxon>
        <taxon>Pucciniaceae</taxon>
        <taxon>Puccinia</taxon>
    </lineage>
</organism>
<evidence type="ECO:0000313" key="2">
    <source>
        <dbReference type="Proteomes" id="UP000324748"/>
    </source>
</evidence>
<dbReference type="Proteomes" id="UP000324748">
    <property type="component" value="Unassembled WGS sequence"/>
</dbReference>
<protein>
    <submittedName>
        <fullName evidence="1">Uncharacterized protein</fullName>
    </submittedName>
</protein>
<evidence type="ECO:0000313" key="1">
    <source>
        <dbReference type="EMBL" id="KAA1098403.1"/>
    </source>
</evidence>
<sequence>MTKSRLADPKRWANEIINTPQSHLLILSNTPSPPHLVQHSNENMSDSVVMDLTELEIIEANKKSSVAPLHQLPFAPTSLCSILNTYSRYRYCFTFFELNRSTATLSRYILTLDLSSPSLQSHIVYIISSLHSLLVPTSSLHSLLAPISSLHPHIRSLLILHHLTPF</sequence>